<proteinExistence type="inferred from homology"/>
<organism evidence="4 5">
    <name type="scientific">Pedobacter yonginense</name>
    <dbReference type="NCBI Taxonomy" id="651869"/>
    <lineage>
        <taxon>Bacteria</taxon>
        <taxon>Pseudomonadati</taxon>
        <taxon>Bacteroidota</taxon>
        <taxon>Sphingobacteriia</taxon>
        <taxon>Sphingobacteriales</taxon>
        <taxon>Sphingobacteriaceae</taxon>
        <taxon>Pedobacter</taxon>
    </lineage>
</organism>
<dbReference type="InterPro" id="IPR052057">
    <property type="entry name" value="IS150/IS1296_orfA-like"/>
</dbReference>
<feature type="domain" description="Insertion element IS150 protein InsJ-like helix-turn-helix" evidence="3">
    <location>
        <begin position="66"/>
        <end position="119"/>
    </location>
</feature>
<dbReference type="Pfam" id="PF13518">
    <property type="entry name" value="HTH_28"/>
    <property type="match status" value="2"/>
</dbReference>
<dbReference type="GO" id="GO:0043565">
    <property type="term" value="F:sequence-specific DNA binding"/>
    <property type="evidence" value="ECO:0007669"/>
    <property type="project" value="InterPro"/>
</dbReference>
<name>A0A317EGD5_9SPHI</name>
<dbReference type="PANTHER" id="PTHR33795:SF1">
    <property type="entry name" value="INSERTION ELEMENT IS150 PROTEIN INSJ"/>
    <property type="match status" value="1"/>
</dbReference>
<dbReference type="Proteomes" id="UP000245379">
    <property type="component" value="Unassembled WGS sequence"/>
</dbReference>
<dbReference type="EMBL" id="QGNZ01000008">
    <property type="protein sequence ID" value="PWS25870.1"/>
    <property type="molecule type" value="Genomic_DNA"/>
</dbReference>
<dbReference type="SUPFAM" id="SSF46689">
    <property type="entry name" value="Homeodomain-like"/>
    <property type="match status" value="1"/>
</dbReference>
<gene>
    <name evidence="4" type="ORF">DHW03_19110</name>
</gene>
<dbReference type="RefSeq" id="WP_109927466.1">
    <property type="nucleotide sequence ID" value="NZ_QGNZ01000008.1"/>
</dbReference>
<comment type="caution">
    <text evidence="4">The sequence shown here is derived from an EMBL/GenBank/DDBJ whole genome shotgun (WGS) entry which is preliminary data.</text>
</comment>
<protein>
    <recommendedName>
        <fullName evidence="3">Insertion element IS150 protein InsJ-like helix-turn-helix domain-containing protein</fullName>
    </recommendedName>
</protein>
<dbReference type="Gene3D" id="1.10.10.10">
    <property type="entry name" value="Winged helix-like DNA-binding domain superfamily/Winged helix DNA-binding domain"/>
    <property type="match status" value="2"/>
</dbReference>
<feature type="coiled-coil region" evidence="2">
    <location>
        <begin position="137"/>
        <end position="170"/>
    </location>
</feature>
<dbReference type="PANTHER" id="PTHR33795">
    <property type="entry name" value="INSERTION ELEMENT IS150 PROTEIN INSJ"/>
    <property type="match status" value="1"/>
</dbReference>
<reference evidence="4 5" key="1">
    <citation type="submission" date="2018-05" db="EMBL/GenBank/DDBJ databases">
        <title>Pedobacter paludis sp. nov., isolated from wetland soil.</title>
        <authorList>
            <person name="Zhang Y."/>
            <person name="Wang G."/>
        </authorList>
    </citation>
    <scope>NUCLEOTIDE SEQUENCE [LARGE SCALE GENOMIC DNA]</scope>
    <source>
        <strain evidence="4 5">KCTC22721</strain>
    </source>
</reference>
<dbReference type="InterPro" id="IPR055247">
    <property type="entry name" value="InsJ-like_HTH"/>
</dbReference>
<comment type="similarity">
    <text evidence="1">Belongs to the IS150/IS1296 orfA family.</text>
</comment>
<evidence type="ECO:0000259" key="3">
    <source>
        <dbReference type="Pfam" id="PF13518"/>
    </source>
</evidence>
<keyword evidence="5" id="KW-1185">Reference proteome</keyword>
<dbReference type="OrthoDB" id="706721at2"/>
<evidence type="ECO:0000313" key="5">
    <source>
        <dbReference type="Proteomes" id="UP000245379"/>
    </source>
</evidence>
<evidence type="ECO:0000256" key="2">
    <source>
        <dbReference type="SAM" id="Coils"/>
    </source>
</evidence>
<keyword evidence="2" id="KW-0175">Coiled coil</keyword>
<evidence type="ECO:0000313" key="4">
    <source>
        <dbReference type="EMBL" id="PWS25870.1"/>
    </source>
</evidence>
<accession>A0A317EGD5</accession>
<dbReference type="SUPFAM" id="SSF48295">
    <property type="entry name" value="TrpR-like"/>
    <property type="match status" value="1"/>
</dbReference>
<evidence type="ECO:0000256" key="1">
    <source>
        <dbReference type="ARBA" id="ARBA00038232"/>
    </source>
</evidence>
<dbReference type="InterPro" id="IPR010921">
    <property type="entry name" value="Trp_repressor/repl_initiator"/>
</dbReference>
<dbReference type="InterPro" id="IPR009057">
    <property type="entry name" value="Homeodomain-like_sf"/>
</dbReference>
<sequence>MVKYKKHKAEFKLKLVREHQRGKSVNGLSNQWGISTSQIRKWIDQYNALGVQGLLRRSYQQYTKEFKLTVVQAYLKKELSLRDCCLHFHIPSIGIVSSWVKIHESLGVDGLNAQQRGRKTMKEKKPKKTTTKTLTRLEELEKENLYLRAENELLKKLEALAQKKETLQKKKR</sequence>
<dbReference type="AlphaFoldDB" id="A0A317EGD5"/>
<feature type="domain" description="Insertion element IS150 protein InsJ-like helix-turn-helix" evidence="3">
    <location>
        <begin position="11"/>
        <end position="58"/>
    </location>
</feature>
<dbReference type="InterPro" id="IPR036388">
    <property type="entry name" value="WH-like_DNA-bd_sf"/>
</dbReference>